<dbReference type="Pfam" id="PF00226">
    <property type="entry name" value="DnaJ"/>
    <property type="match status" value="1"/>
</dbReference>
<comment type="caution">
    <text evidence="4">The sequence shown here is derived from an EMBL/GenBank/DDBJ whole genome shotgun (WGS) entry which is preliminary data.</text>
</comment>
<dbReference type="Gene3D" id="1.10.287.110">
    <property type="entry name" value="DnaJ domain"/>
    <property type="match status" value="1"/>
</dbReference>
<evidence type="ECO:0008006" key="6">
    <source>
        <dbReference type="Google" id="ProtNLM"/>
    </source>
</evidence>
<proteinExistence type="predicted"/>
<evidence type="ECO:0000313" key="4">
    <source>
        <dbReference type="EMBL" id="KAF0702686.1"/>
    </source>
</evidence>
<dbReference type="InterPro" id="IPR036869">
    <property type="entry name" value="J_dom_sf"/>
</dbReference>
<dbReference type="SMART" id="SM00271">
    <property type="entry name" value="DnaJ"/>
    <property type="match status" value="1"/>
</dbReference>
<evidence type="ECO:0000313" key="5">
    <source>
        <dbReference type="Proteomes" id="UP000469452"/>
    </source>
</evidence>
<feature type="compositionally biased region" description="Acidic residues" evidence="1">
    <location>
        <begin position="211"/>
        <end position="220"/>
    </location>
</feature>
<evidence type="ECO:0000259" key="2">
    <source>
        <dbReference type="PROSITE" id="PS50076"/>
    </source>
</evidence>
<sequence length="300" mass="32776">MDLLSLTKGHRTLGLAPGASSDEVRVAYKRLALQYHPDKNRAGVDTTEVFQRISAAYKHISDASQNQHEGGGSMDDGDFDGTVPFDEFMQMFEAMFQKPSMSAFRTKKKAKGKRPGMRRRGGGRPRMDFDDILFAGMSVFGGMQDSQSFFDAMPGDPFDDNDDDELSALFEEMARMQRRPTKSKFRSSSRRKAGYTTHKAAQTATTTTANESDESGDATDDAPSASPTAAIQIGDKVVVAMSRQGTVAFVGNVHYCKGDMVGIVFDEAVGKNNGTIKGVEYFTCAPQHGLMVQLCDVVRV</sequence>
<dbReference type="VEuPathDB" id="FungiDB:H257_00013"/>
<dbReference type="Proteomes" id="UP000469452">
    <property type="component" value="Unassembled WGS sequence"/>
</dbReference>
<dbReference type="CDD" id="cd06257">
    <property type="entry name" value="DnaJ"/>
    <property type="match status" value="1"/>
</dbReference>
<dbReference type="PANTHER" id="PTHR44743:SF10">
    <property type="entry name" value="J DOMAIN-CONTAINING PROTEIN"/>
    <property type="match status" value="1"/>
</dbReference>
<dbReference type="PROSITE" id="PS50076">
    <property type="entry name" value="DNAJ_2"/>
    <property type="match status" value="1"/>
</dbReference>
<accession>A0A6A4YVY6</accession>
<feature type="compositionally biased region" description="Basic residues" evidence="1">
    <location>
        <begin position="105"/>
        <end position="123"/>
    </location>
</feature>
<organism evidence="4 5">
    <name type="scientific">Aphanomyces astaci</name>
    <name type="common">Crayfish plague agent</name>
    <dbReference type="NCBI Taxonomy" id="112090"/>
    <lineage>
        <taxon>Eukaryota</taxon>
        <taxon>Sar</taxon>
        <taxon>Stramenopiles</taxon>
        <taxon>Oomycota</taxon>
        <taxon>Saprolegniomycetes</taxon>
        <taxon>Saprolegniales</taxon>
        <taxon>Verrucalvaceae</taxon>
        <taxon>Aphanomyces</taxon>
    </lineage>
</organism>
<protein>
    <recommendedName>
        <fullName evidence="6">J domain-containing protein</fullName>
    </recommendedName>
</protein>
<feature type="region of interest" description="Disordered" evidence="1">
    <location>
        <begin position="177"/>
        <end position="226"/>
    </location>
</feature>
<dbReference type="SUPFAM" id="SSF74924">
    <property type="entry name" value="Cap-Gly domain"/>
    <property type="match status" value="1"/>
</dbReference>
<feature type="region of interest" description="Disordered" evidence="1">
    <location>
        <begin position="103"/>
        <end position="127"/>
    </location>
</feature>
<dbReference type="Pfam" id="PF01302">
    <property type="entry name" value="CAP_GLY"/>
    <property type="match status" value="1"/>
</dbReference>
<gene>
    <name evidence="4" type="ORF">AaE_015782</name>
</gene>
<dbReference type="SMART" id="SM01052">
    <property type="entry name" value="CAP_GLY"/>
    <property type="match status" value="1"/>
</dbReference>
<dbReference type="InterPro" id="IPR001623">
    <property type="entry name" value="DnaJ_domain"/>
</dbReference>
<dbReference type="Gene3D" id="2.30.30.190">
    <property type="entry name" value="CAP Gly-rich-like domain"/>
    <property type="match status" value="1"/>
</dbReference>
<feature type="domain" description="J" evidence="2">
    <location>
        <begin position="8"/>
        <end position="89"/>
    </location>
</feature>
<dbReference type="PROSITE" id="PS50245">
    <property type="entry name" value="CAP_GLY_2"/>
    <property type="match status" value="1"/>
</dbReference>
<dbReference type="PANTHER" id="PTHR44743">
    <property type="entry name" value="PUTATIVE, EXPRESSED-RELATED"/>
    <property type="match status" value="1"/>
</dbReference>
<dbReference type="EMBL" id="VJMI01021044">
    <property type="protein sequence ID" value="KAF0702686.1"/>
    <property type="molecule type" value="Genomic_DNA"/>
</dbReference>
<dbReference type="InterPro" id="IPR000938">
    <property type="entry name" value="CAP-Gly_domain"/>
</dbReference>
<reference evidence="4 5" key="1">
    <citation type="submission" date="2019-06" db="EMBL/GenBank/DDBJ databases">
        <title>Genomics analysis of Aphanomyces spp. identifies a new class of oomycete effector associated with host adaptation.</title>
        <authorList>
            <person name="Gaulin E."/>
        </authorList>
    </citation>
    <scope>NUCLEOTIDE SEQUENCE [LARGE SCALE GENOMIC DNA]</scope>
    <source>
        <strain evidence="4 5">E</strain>
    </source>
</reference>
<dbReference type="InterPro" id="IPR036859">
    <property type="entry name" value="CAP-Gly_dom_sf"/>
</dbReference>
<dbReference type="SUPFAM" id="SSF46565">
    <property type="entry name" value="Chaperone J-domain"/>
    <property type="match status" value="1"/>
</dbReference>
<evidence type="ECO:0000256" key="1">
    <source>
        <dbReference type="SAM" id="MobiDB-lite"/>
    </source>
</evidence>
<feature type="compositionally biased region" description="Basic residues" evidence="1">
    <location>
        <begin position="177"/>
        <end position="193"/>
    </location>
</feature>
<feature type="compositionally biased region" description="Low complexity" evidence="1">
    <location>
        <begin position="196"/>
        <end position="209"/>
    </location>
</feature>
<dbReference type="AlphaFoldDB" id="A0A6A4YVY6"/>
<dbReference type="PRINTS" id="PR00625">
    <property type="entry name" value="JDOMAIN"/>
</dbReference>
<feature type="domain" description="CAP-Gly" evidence="3">
    <location>
        <begin position="251"/>
        <end position="293"/>
    </location>
</feature>
<evidence type="ECO:0000259" key="3">
    <source>
        <dbReference type="PROSITE" id="PS50245"/>
    </source>
</evidence>
<name>A0A6A4YVY6_APHAT</name>